<dbReference type="Pfam" id="PF09335">
    <property type="entry name" value="VTT_dom"/>
    <property type="match status" value="1"/>
</dbReference>
<protein>
    <recommendedName>
        <fullName evidence="8">Phosphatidic acid phosphatase type 2/haloperoxidase domain-containing protein</fullName>
    </recommendedName>
</protein>
<evidence type="ECO:0000256" key="1">
    <source>
        <dbReference type="ARBA" id="ARBA00004651"/>
    </source>
</evidence>
<dbReference type="Proteomes" id="UP001500074">
    <property type="component" value="Unassembled WGS sequence"/>
</dbReference>
<gene>
    <name evidence="9" type="ORF">GCM10023342_12850</name>
</gene>
<accession>A0ABP9RAN3</accession>
<evidence type="ECO:0000256" key="3">
    <source>
        <dbReference type="ARBA" id="ARBA00022475"/>
    </source>
</evidence>
<feature type="transmembrane region" description="Helical" evidence="7">
    <location>
        <begin position="179"/>
        <end position="198"/>
    </location>
</feature>
<feature type="transmembrane region" description="Helical" evidence="7">
    <location>
        <begin position="16"/>
        <end position="43"/>
    </location>
</feature>
<dbReference type="EMBL" id="BAABKI010000013">
    <property type="protein sequence ID" value="GAA5173656.1"/>
    <property type="molecule type" value="Genomic_DNA"/>
</dbReference>
<feature type="transmembrane region" description="Helical" evidence="7">
    <location>
        <begin position="358"/>
        <end position="378"/>
    </location>
</feature>
<feature type="transmembrane region" description="Helical" evidence="7">
    <location>
        <begin position="390"/>
        <end position="410"/>
    </location>
</feature>
<keyword evidence="3" id="KW-1003">Cell membrane</keyword>
<keyword evidence="10" id="KW-1185">Reference proteome</keyword>
<dbReference type="SMART" id="SM00014">
    <property type="entry name" value="acidPPc"/>
    <property type="match status" value="1"/>
</dbReference>
<organism evidence="9 10">
    <name type="scientific">Modicisalibacter zincidurans</name>
    <dbReference type="NCBI Taxonomy" id="1178777"/>
    <lineage>
        <taxon>Bacteria</taxon>
        <taxon>Pseudomonadati</taxon>
        <taxon>Pseudomonadota</taxon>
        <taxon>Gammaproteobacteria</taxon>
        <taxon>Oceanospirillales</taxon>
        <taxon>Halomonadaceae</taxon>
        <taxon>Modicisalibacter</taxon>
    </lineage>
</organism>
<name>A0ABP9RAN3_9GAMM</name>
<dbReference type="InterPro" id="IPR032818">
    <property type="entry name" value="DedA-like"/>
</dbReference>
<evidence type="ECO:0000313" key="10">
    <source>
        <dbReference type="Proteomes" id="UP001500074"/>
    </source>
</evidence>
<comment type="caution">
    <text evidence="9">The sequence shown here is derived from an EMBL/GenBank/DDBJ whole genome shotgun (WGS) entry which is preliminary data.</text>
</comment>
<feature type="transmembrane region" description="Helical" evidence="7">
    <location>
        <begin position="416"/>
        <end position="434"/>
    </location>
</feature>
<dbReference type="InterPro" id="IPR000326">
    <property type="entry name" value="PAP2/HPO"/>
</dbReference>
<keyword evidence="4 7" id="KW-0812">Transmembrane</keyword>
<evidence type="ECO:0000256" key="2">
    <source>
        <dbReference type="ARBA" id="ARBA00010792"/>
    </source>
</evidence>
<dbReference type="InterPro" id="IPR032816">
    <property type="entry name" value="VTT_dom"/>
</dbReference>
<evidence type="ECO:0000259" key="8">
    <source>
        <dbReference type="SMART" id="SM00014"/>
    </source>
</evidence>
<comment type="similarity">
    <text evidence="2">Belongs to the DedA family.</text>
</comment>
<dbReference type="PANTHER" id="PTHR30353:SF15">
    <property type="entry name" value="INNER MEMBRANE PROTEIN YABI"/>
    <property type="match status" value="1"/>
</dbReference>
<feature type="transmembrane region" description="Helical" evidence="7">
    <location>
        <begin position="240"/>
        <end position="261"/>
    </location>
</feature>
<dbReference type="PANTHER" id="PTHR30353">
    <property type="entry name" value="INNER MEMBRANE PROTEIN DEDA-RELATED"/>
    <property type="match status" value="1"/>
</dbReference>
<feature type="transmembrane region" description="Helical" evidence="7">
    <location>
        <begin position="317"/>
        <end position="338"/>
    </location>
</feature>
<keyword evidence="5 7" id="KW-1133">Transmembrane helix</keyword>
<feature type="transmembrane region" description="Helical" evidence="7">
    <location>
        <begin position="281"/>
        <end position="305"/>
    </location>
</feature>
<evidence type="ECO:0000313" key="9">
    <source>
        <dbReference type="EMBL" id="GAA5173656.1"/>
    </source>
</evidence>
<dbReference type="CDD" id="cd03392">
    <property type="entry name" value="PAP2_like_2"/>
    <property type="match status" value="1"/>
</dbReference>
<comment type="subcellular location">
    <subcellularLocation>
        <location evidence="1">Cell membrane</location>
        <topology evidence="1">Multi-pass membrane protein</topology>
    </subcellularLocation>
</comment>
<evidence type="ECO:0000256" key="5">
    <source>
        <dbReference type="ARBA" id="ARBA00022989"/>
    </source>
</evidence>
<feature type="transmembrane region" description="Helical" evidence="7">
    <location>
        <begin position="141"/>
        <end position="159"/>
    </location>
</feature>
<keyword evidence="6 7" id="KW-0472">Membrane</keyword>
<dbReference type="InterPro" id="IPR036938">
    <property type="entry name" value="PAP2/HPO_sf"/>
</dbReference>
<dbReference type="SUPFAM" id="SSF48317">
    <property type="entry name" value="Acid phosphatase/Vanadium-dependent haloperoxidase"/>
    <property type="match status" value="1"/>
</dbReference>
<sequence length="468" mass="51229">MSMTEWISGFMPSPNWLFLIVAGISLIESLAVVGLLVPGVILITAAASLAGHYDLAIFALLAAAFVGAVIGDGLSFAFGYYQRQRIPQLRPFRNHPEWLARGARFFHRYGVLSVLIGRFFGPVRPIIPLIAGMLHMRPTTFLWSNIGSALLWAPIYVLPGYLLGSTWQQLLDLPSSSRRWLVLLAILVVALAIVFSLLRSQLTRQGRGYRLLAGLARRHPRLRRLWLWLRTTRPEAELPLASLALALISLAALSGWTLWVLEQSGPLPMDRQLQALLGDLSLAPLVAVAEWMAKAGDTFGVLALTAPWAVWLAHRRAYAVLLHMAGALGGIALANTLFKQLAGRVRPDTPDYLIGSFSYPSAHVSTAVVLYGLTAAFVADRLPPRHRAPAYWLAILISVPMALSRLVIGVHWLSDLIGGALLGLLACALVRLSYHSFARHMPPPAPWKILSLASLALLVGRILWLPNA</sequence>
<evidence type="ECO:0000256" key="4">
    <source>
        <dbReference type="ARBA" id="ARBA00022692"/>
    </source>
</evidence>
<feature type="transmembrane region" description="Helical" evidence="7">
    <location>
        <begin position="55"/>
        <end position="78"/>
    </location>
</feature>
<evidence type="ECO:0000256" key="6">
    <source>
        <dbReference type="ARBA" id="ARBA00023136"/>
    </source>
</evidence>
<dbReference type="Pfam" id="PF01569">
    <property type="entry name" value="PAP2"/>
    <property type="match status" value="1"/>
</dbReference>
<dbReference type="Gene3D" id="1.20.144.10">
    <property type="entry name" value="Phosphatidic acid phosphatase type 2/haloperoxidase"/>
    <property type="match status" value="1"/>
</dbReference>
<feature type="domain" description="Phosphatidic acid phosphatase type 2/haloperoxidase" evidence="8">
    <location>
        <begin position="320"/>
        <end position="431"/>
    </location>
</feature>
<reference evidence="10" key="1">
    <citation type="journal article" date="2019" name="Int. J. Syst. Evol. Microbiol.">
        <title>The Global Catalogue of Microorganisms (GCM) 10K type strain sequencing project: providing services to taxonomists for standard genome sequencing and annotation.</title>
        <authorList>
            <consortium name="The Broad Institute Genomics Platform"/>
            <consortium name="The Broad Institute Genome Sequencing Center for Infectious Disease"/>
            <person name="Wu L."/>
            <person name="Ma J."/>
        </authorList>
    </citation>
    <scope>NUCLEOTIDE SEQUENCE [LARGE SCALE GENOMIC DNA]</scope>
    <source>
        <strain evidence="10">JCM 18472</strain>
    </source>
</reference>
<feature type="transmembrane region" description="Helical" evidence="7">
    <location>
        <begin position="446"/>
        <end position="464"/>
    </location>
</feature>
<proteinExistence type="inferred from homology"/>
<evidence type="ECO:0000256" key="7">
    <source>
        <dbReference type="SAM" id="Phobius"/>
    </source>
</evidence>